<sequence length="76" mass="8818">MVERREERKSVHEPQKHSGRQVLGSKTPPRDASPDHNTKGFILDPALAALIWHEAPQQESREYLPWPPLYVAPRRQ</sequence>
<name>A0A5B7I0W8_PORTR</name>
<gene>
    <name evidence="2" type="ORF">E2C01_069976</name>
</gene>
<keyword evidence="3" id="KW-1185">Reference proteome</keyword>
<dbReference type="EMBL" id="VSRR010041448">
    <property type="protein sequence ID" value="MPC75586.1"/>
    <property type="molecule type" value="Genomic_DNA"/>
</dbReference>
<comment type="caution">
    <text evidence="2">The sequence shown here is derived from an EMBL/GenBank/DDBJ whole genome shotgun (WGS) entry which is preliminary data.</text>
</comment>
<evidence type="ECO:0000256" key="1">
    <source>
        <dbReference type="SAM" id="MobiDB-lite"/>
    </source>
</evidence>
<evidence type="ECO:0000313" key="2">
    <source>
        <dbReference type="EMBL" id="MPC75586.1"/>
    </source>
</evidence>
<protein>
    <submittedName>
        <fullName evidence="2">Uncharacterized protein</fullName>
    </submittedName>
</protein>
<feature type="region of interest" description="Disordered" evidence="1">
    <location>
        <begin position="1"/>
        <end position="40"/>
    </location>
</feature>
<organism evidence="2 3">
    <name type="scientific">Portunus trituberculatus</name>
    <name type="common">Swimming crab</name>
    <name type="synonym">Neptunus trituberculatus</name>
    <dbReference type="NCBI Taxonomy" id="210409"/>
    <lineage>
        <taxon>Eukaryota</taxon>
        <taxon>Metazoa</taxon>
        <taxon>Ecdysozoa</taxon>
        <taxon>Arthropoda</taxon>
        <taxon>Crustacea</taxon>
        <taxon>Multicrustacea</taxon>
        <taxon>Malacostraca</taxon>
        <taxon>Eumalacostraca</taxon>
        <taxon>Eucarida</taxon>
        <taxon>Decapoda</taxon>
        <taxon>Pleocyemata</taxon>
        <taxon>Brachyura</taxon>
        <taxon>Eubrachyura</taxon>
        <taxon>Portunoidea</taxon>
        <taxon>Portunidae</taxon>
        <taxon>Portuninae</taxon>
        <taxon>Portunus</taxon>
    </lineage>
</organism>
<dbReference type="Proteomes" id="UP000324222">
    <property type="component" value="Unassembled WGS sequence"/>
</dbReference>
<dbReference type="AlphaFoldDB" id="A0A5B7I0W8"/>
<feature type="compositionally biased region" description="Basic and acidic residues" evidence="1">
    <location>
        <begin position="1"/>
        <end position="16"/>
    </location>
</feature>
<feature type="compositionally biased region" description="Basic and acidic residues" evidence="1">
    <location>
        <begin position="28"/>
        <end position="38"/>
    </location>
</feature>
<proteinExistence type="predicted"/>
<evidence type="ECO:0000313" key="3">
    <source>
        <dbReference type="Proteomes" id="UP000324222"/>
    </source>
</evidence>
<reference evidence="2 3" key="1">
    <citation type="submission" date="2019-05" db="EMBL/GenBank/DDBJ databases">
        <title>Another draft genome of Portunus trituberculatus and its Hox gene families provides insights of decapod evolution.</title>
        <authorList>
            <person name="Jeong J.-H."/>
            <person name="Song I."/>
            <person name="Kim S."/>
            <person name="Choi T."/>
            <person name="Kim D."/>
            <person name="Ryu S."/>
            <person name="Kim W."/>
        </authorList>
    </citation>
    <scope>NUCLEOTIDE SEQUENCE [LARGE SCALE GENOMIC DNA]</scope>
    <source>
        <tissue evidence="2">Muscle</tissue>
    </source>
</reference>
<accession>A0A5B7I0W8</accession>